<comment type="function">
    <text evidence="10">Regulates also the sphingolipid metabolism.</text>
</comment>
<keyword evidence="5 10" id="KW-0256">Endoplasmic reticulum</keyword>
<comment type="function">
    <text evidence="10">Mediator of sterol homeostasis involved in sterol uptake, trafficking and distribution into membranes.</text>
</comment>
<protein>
    <recommendedName>
        <fullName evidence="10">Protein ARV</fullName>
    </recommendedName>
</protein>
<dbReference type="GO" id="GO:0097036">
    <property type="term" value="P:regulation of plasma membrane sterol distribution"/>
    <property type="evidence" value="ECO:0007669"/>
    <property type="project" value="UniProtKB-UniRule"/>
</dbReference>
<keyword evidence="13" id="KW-1185">Reference proteome</keyword>
<dbReference type="GO" id="GO:0006665">
    <property type="term" value="P:sphingolipid metabolic process"/>
    <property type="evidence" value="ECO:0007669"/>
    <property type="project" value="UniProtKB-UniRule"/>
</dbReference>
<evidence type="ECO:0000256" key="4">
    <source>
        <dbReference type="ARBA" id="ARBA00022692"/>
    </source>
</evidence>
<keyword evidence="9 10" id="KW-0472">Membrane</keyword>
<evidence type="ECO:0000256" key="3">
    <source>
        <dbReference type="ARBA" id="ARBA00022448"/>
    </source>
</evidence>
<evidence type="ECO:0000256" key="2">
    <source>
        <dbReference type="ARBA" id="ARBA00009187"/>
    </source>
</evidence>
<dbReference type="PANTHER" id="PTHR14467:SF0">
    <property type="entry name" value="PROTEIN ARV1"/>
    <property type="match status" value="1"/>
</dbReference>
<feature type="transmembrane region" description="Helical" evidence="10">
    <location>
        <begin position="271"/>
        <end position="291"/>
    </location>
</feature>
<evidence type="ECO:0000256" key="8">
    <source>
        <dbReference type="ARBA" id="ARBA00023098"/>
    </source>
</evidence>
<keyword evidence="8 10" id="KW-0443">Lipid metabolism</keyword>
<name>A0A9W4UNE4_9PLEO</name>
<evidence type="ECO:0000256" key="7">
    <source>
        <dbReference type="ARBA" id="ARBA00023055"/>
    </source>
</evidence>
<evidence type="ECO:0000256" key="11">
    <source>
        <dbReference type="SAM" id="MobiDB-lite"/>
    </source>
</evidence>
<sequence length="311" mass="34361">MPICIHCRTPISTLYTTYAAADDRALGKGVRLTQCPRCKRFADKYVEHDFVVLFIDLVLIKPEVYRHLLVNRLEGGRRKGGFDKGVEREIYILTKPLSKNLQKSIIRLFILLVLFDVYLTWARIEKSNNNSLSLPSPPHLSSQSTTTSNSSSSSTQHSPPSPLQSQPLLVQYIFFLFLTLLTTLSFHIPIHILTSPPPLPFPLAPFLQSLTRPVTTLYNFLIPHFPHPTLLSTALLVSSCTKLFPMLLLVWEYDLKSAATAVSWAVIVNNVAALEILMGCGFLRAGVLVGVGEGIRGVVERGVLGAVGLGG</sequence>
<dbReference type="GO" id="GO:0032366">
    <property type="term" value="P:intracellular sterol transport"/>
    <property type="evidence" value="ECO:0007669"/>
    <property type="project" value="UniProtKB-UniRule"/>
</dbReference>
<gene>
    <name evidence="12" type="ORF">PDIGIT_LOCUS10535</name>
</gene>
<evidence type="ECO:0000256" key="10">
    <source>
        <dbReference type="RuleBase" id="RU368065"/>
    </source>
</evidence>
<dbReference type="OrthoDB" id="2192830at2759"/>
<dbReference type="PANTHER" id="PTHR14467">
    <property type="entry name" value="ARV1"/>
    <property type="match status" value="1"/>
</dbReference>
<feature type="transmembrane region" description="Helical" evidence="10">
    <location>
        <begin position="105"/>
        <end position="124"/>
    </location>
</feature>
<keyword evidence="7 10" id="KW-0445">Lipid transport</keyword>
<keyword evidence="10" id="KW-0333">Golgi apparatus</keyword>
<organism evidence="12 13">
    <name type="scientific">Periconia digitata</name>
    <dbReference type="NCBI Taxonomy" id="1303443"/>
    <lineage>
        <taxon>Eukaryota</taxon>
        <taxon>Fungi</taxon>
        <taxon>Dikarya</taxon>
        <taxon>Ascomycota</taxon>
        <taxon>Pezizomycotina</taxon>
        <taxon>Dothideomycetes</taxon>
        <taxon>Pleosporomycetidae</taxon>
        <taxon>Pleosporales</taxon>
        <taxon>Massarineae</taxon>
        <taxon>Periconiaceae</taxon>
        <taxon>Periconia</taxon>
    </lineage>
</organism>
<proteinExistence type="inferred from homology"/>
<reference evidence="12" key="1">
    <citation type="submission" date="2023-01" db="EMBL/GenBank/DDBJ databases">
        <authorList>
            <person name="Van Ghelder C."/>
            <person name="Rancurel C."/>
        </authorList>
    </citation>
    <scope>NUCLEOTIDE SEQUENCE</scope>
    <source>
        <strain evidence="12">CNCM I-4278</strain>
    </source>
</reference>
<dbReference type="EMBL" id="CAOQHR010000007">
    <property type="protein sequence ID" value="CAI6337423.1"/>
    <property type="molecule type" value="Genomic_DNA"/>
</dbReference>
<evidence type="ECO:0000313" key="13">
    <source>
        <dbReference type="Proteomes" id="UP001152607"/>
    </source>
</evidence>
<dbReference type="Pfam" id="PF04161">
    <property type="entry name" value="Arv1"/>
    <property type="match status" value="1"/>
</dbReference>
<dbReference type="InterPro" id="IPR007290">
    <property type="entry name" value="Arv1"/>
</dbReference>
<accession>A0A9W4UNE4</accession>
<dbReference type="GO" id="GO:0032541">
    <property type="term" value="C:cortical endoplasmic reticulum"/>
    <property type="evidence" value="ECO:0007669"/>
    <property type="project" value="TreeGrafter"/>
</dbReference>
<evidence type="ECO:0000256" key="9">
    <source>
        <dbReference type="ARBA" id="ARBA00023136"/>
    </source>
</evidence>
<comment type="similarity">
    <text evidence="2 10">Belongs to the ARV1 family.</text>
</comment>
<evidence type="ECO:0000256" key="6">
    <source>
        <dbReference type="ARBA" id="ARBA00022989"/>
    </source>
</evidence>
<keyword evidence="3 10" id="KW-0813">Transport</keyword>
<dbReference type="GO" id="GO:0000139">
    <property type="term" value="C:Golgi membrane"/>
    <property type="evidence" value="ECO:0007669"/>
    <property type="project" value="UniProtKB-SubCell"/>
</dbReference>
<evidence type="ECO:0000256" key="5">
    <source>
        <dbReference type="ARBA" id="ARBA00022824"/>
    </source>
</evidence>
<dbReference type="AlphaFoldDB" id="A0A9W4UNE4"/>
<evidence type="ECO:0000313" key="12">
    <source>
        <dbReference type="EMBL" id="CAI6337423.1"/>
    </source>
</evidence>
<keyword evidence="4 10" id="KW-0812">Transmembrane</keyword>
<dbReference type="Proteomes" id="UP001152607">
    <property type="component" value="Unassembled WGS sequence"/>
</dbReference>
<dbReference type="GO" id="GO:0016125">
    <property type="term" value="P:sterol metabolic process"/>
    <property type="evidence" value="ECO:0007669"/>
    <property type="project" value="UniProtKB-UniRule"/>
</dbReference>
<keyword evidence="6 10" id="KW-1133">Transmembrane helix</keyword>
<feature type="transmembrane region" description="Helical" evidence="10">
    <location>
        <begin position="230"/>
        <end position="251"/>
    </location>
</feature>
<feature type="region of interest" description="Disordered" evidence="11">
    <location>
        <begin position="132"/>
        <end position="162"/>
    </location>
</feature>
<comment type="caution">
    <text evidence="12">The sequence shown here is derived from an EMBL/GenBank/DDBJ whole genome shotgun (WGS) entry which is preliminary data.</text>
</comment>
<dbReference type="GO" id="GO:0005789">
    <property type="term" value="C:endoplasmic reticulum membrane"/>
    <property type="evidence" value="ECO:0007669"/>
    <property type="project" value="UniProtKB-SubCell"/>
</dbReference>
<comment type="subcellular location">
    <subcellularLocation>
        <location evidence="1 10">Endoplasmic reticulum membrane</location>
        <topology evidence="1 10">Multi-pass membrane protein</topology>
    </subcellularLocation>
    <subcellularLocation>
        <location evidence="10">Golgi apparatus membrane</location>
        <topology evidence="10">Multi-pass membrane protein</topology>
    </subcellularLocation>
</comment>
<keyword evidence="10" id="KW-0746">Sphingolipid metabolism</keyword>
<feature type="transmembrane region" description="Helical" evidence="10">
    <location>
        <begin position="169"/>
        <end position="190"/>
    </location>
</feature>
<evidence type="ECO:0000256" key="1">
    <source>
        <dbReference type="ARBA" id="ARBA00004477"/>
    </source>
</evidence>